<gene>
    <name evidence="1" type="ORF">L9F63_018378</name>
</gene>
<dbReference type="EMBL" id="JASPKZ010005701">
    <property type="protein sequence ID" value="KAJ9588214.1"/>
    <property type="molecule type" value="Genomic_DNA"/>
</dbReference>
<feature type="non-terminal residue" evidence="1">
    <location>
        <position position="1"/>
    </location>
</feature>
<reference evidence="1" key="2">
    <citation type="submission" date="2023-05" db="EMBL/GenBank/DDBJ databases">
        <authorList>
            <person name="Fouks B."/>
        </authorList>
    </citation>
    <scope>NUCLEOTIDE SEQUENCE</scope>
    <source>
        <strain evidence="1">Stay&amp;Tobe</strain>
        <tissue evidence="1">Testes</tissue>
    </source>
</reference>
<name>A0AAD7ZWK0_DIPPU</name>
<organism evidence="1 2">
    <name type="scientific">Diploptera punctata</name>
    <name type="common">Pacific beetle cockroach</name>
    <dbReference type="NCBI Taxonomy" id="6984"/>
    <lineage>
        <taxon>Eukaryota</taxon>
        <taxon>Metazoa</taxon>
        <taxon>Ecdysozoa</taxon>
        <taxon>Arthropoda</taxon>
        <taxon>Hexapoda</taxon>
        <taxon>Insecta</taxon>
        <taxon>Pterygota</taxon>
        <taxon>Neoptera</taxon>
        <taxon>Polyneoptera</taxon>
        <taxon>Dictyoptera</taxon>
        <taxon>Blattodea</taxon>
        <taxon>Blaberoidea</taxon>
        <taxon>Blaberidae</taxon>
        <taxon>Diplopterinae</taxon>
        <taxon>Diploptera</taxon>
    </lineage>
</organism>
<accession>A0AAD7ZWK0</accession>
<dbReference type="Proteomes" id="UP001233999">
    <property type="component" value="Unassembled WGS sequence"/>
</dbReference>
<feature type="non-terminal residue" evidence="1">
    <location>
        <position position="106"/>
    </location>
</feature>
<proteinExistence type="predicted"/>
<dbReference type="AlphaFoldDB" id="A0AAD7ZWK0"/>
<evidence type="ECO:0000313" key="2">
    <source>
        <dbReference type="Proteomes" id="UP001233999"/>
    </source>
</evidence>
<sequence length="106" mass="11281">DTVLWLMPGRSATTAAYFLSAISTVEQNKAKDRGELVSRIPALVLHCFKQTVSTLDGCSVHFSRGNRVGGTFHGSTGDGENNAANMIINVLLTGFNGFTTLSTPYG</sequence>
<reference evidence="1" key="1">
    <citation type="journal article" date="2023" name="IScience">
        <title>Live-bearing cockroach genome reveals convergent evolutionary mechanisms linked to viviparity in insects and beyond.</title>
        <authorList>
            <person name="Fouks B."/>
            <person name="Harrison M.C."/>
            <person name="Mikhailova A.A."/>
            <person name="Marchal E."/>
            <person name="English S."/>
            <person name="Carruthers M."/>
            <person name="Jennings E.C."/>
            <person name="Chiamaka E.L."/>
            <person name="Frigard R.A."/>
            <person name="Pippel M."/>
            <person name="Attardo G.M."/>
            <person name="Benoit J.B."/>
            <person name="Bornberg-Bauer E."/>
            <person name="Tobe S.S."/>
        </authorList>
    </citation>
    <scope>NUCLEOTIDE SEQUENCE</scope>
    <source>
        <strain evidence="1">Stay&amp;Tobe</strain>
    </source>
</reference>
<comment type="caution">
    <text evidence="1">The sequence shown here is derived from an EMBL/GenBank/DDBJ whole genome shotgun (WGS) entry which is preliminary data.</text>
</comment>
<evidence type="ECO:0000313" key="1">
    <source>
        <dbReference type="EMBL" id="KAJ9588214.1"/>
    </source>
</evidence>
<keyword evidence="2" id="KW-1185">Reference proteome</keyword>
<protein>
    <submittedName>
        <fullName evidence="1">Uncharacterized protein</fullName>
    </submittedName>
</protein>